<reference evidence="1 2" key="1">
    <citation type="journal article" date="2017" name="Nat. Commun.">
        <title>Genome assembly with in vitro proximity ligation data and whole-genome triplication in lettuce.</title>
        <authorList>
            <person name="Reyes-Chin-Wo S."/>
            <person name="Wang Z."/>
            <person name="Yang X."/>
            <person name="Kozik A."/>
            <person name="Arikit S."/>
            <person name="Song C."/>
            <person name="Xia L."/>
            <person name="Froenicke L."/>
            <person name="Lavelle D.O."/>
            <person name="Truco M.J."/>
            <person name="Xia R."/>
            <person name="Zhu S."/>
            <person name="Xu C."/>
            <person name="Xu H."/>
            <person name="Xu X."/>
            <person name="Cox K."/>
            <person name="Korf I."/>
            <person name="Meyers B.C."/>
            <person name="Michelmore R.W."/>
        </authorList>
    </citation>
    <scope>NUCLEOTIDE SEQUENCE [LARGE SCALE GENOMIC DNA]</scope>
    <source>
        <strain evidence="2">cv. Salinas</strain>
        <tissue evidence="1">Seedlings</tissue>
    </source>
</reference>
<gene>
    <name evidence="1" type="ORF">LSAT_V11C200094450</name>
</gene>
<evidence type="ECO:0000313" key="1">
    <source>
        <dbReference type="EMBL" id="KAJ0220151.1"/>
    </source>
</evidence>
<protein>
    <submittedName>
        <fullName evidence="1">Uncharacterized protein</fullName>
    </submittedName>
</protein>
<dbReference type="EMBL" id="NBSK02000002">
    <property type="protein sequence ID" value="KAJ0220151.1"/>
    <property type="molecule type" value="Genomic_DNA"/>
</dbReference>
<proteinExistence type="predicted"/>
<comment type="caution">
    <text evidence="1">The sequence shown here is derived from an EMBL/GenBank/DDBJ whole genome shotgun (WGS) entry which is preliminary data.</text>
</comment>
<evidence type="ECO:0000313" key="2">
    <source>
        <dbReference type="Proteomes" id="UP000235145"/>
    </source>
</evidence>
<accession>A0A9R1WCM3</accession>
<sequence>MASCDRRIGRSNGGRQFLNGNEESAIVAWEEELPSNRIFLCLLKKQDKDPDSETSVPEYPFIKVKNILKITPTKVLDFWAPYHQYC</sequence>
<name>A0A9R1WCM3_LACSA</name>
<organism evidence="1 2">
    <name type="scientific">Lactuca sativa</name>
    <name type="common">Garden lettuce</name>
    <dbReference type="NCBI Taxonomy" id="4236"/>
    <lineage>
        <taxon>Eukaryota</taxon>
        <taxon>Viridiplantae</taxon>
        <taxon>Streptophyta</taxon>
        <taxon>Embryophyta</taxon>
        <taxon>Tracheophyta</taxon>
        <taxon>Spermatophyta</taxon>
        <taxon>Magnoliopsida</taxon>
        <taxon>eudicotyledons</taxon>
        <taxon>Gunneridae</taxon>
        <taxon>Pentapetalae</taxon>
        <taxon>asterids</taxon>
        <taxon>campanulids</taxon>
        <taxon>Asterales</taxon>
        <taxon>Asteraceae</taxon>
        <taxon>Cichorioideae</taxon>
        <taxon>Cichorieae</taxon>
        <taxon>Lactucinae</taxon>
        <taxon>Lactuca</taxon>
    </lineage>
</organism>
<keyword evidence="2" id="KW-1185">Reference proteome</keyword>
<dbReference type="Proteomes" id="UP000235145">
    <property type="component" value="Unassembled WGS sequence"/>
</dbReference>
<dbReference type="AlphaFoldDB" id="A0A9R1WCM3"/>